<feature type="region of interest" description="Disordered" evidence="1">
    <location>
        <begin position="94"/>
        <end position="138"/>
    </location>
</feature>
<evidence type="ECO:0000313" key="2">
    <source>
        <dbReference type="EMBL" id="KAK3916105.1"/>
    </source>
</evidence>
<accession>A0AAE1H7B7</accession>
<evidence type="ECO:0000313" key="3">
    <source>
        <dbReference type="Proteomes" id="UP001219518"/>
    </source>
</evidence>
<gene>
    <name evidence="2" type="ORF">KUF71_025397</name>
</gene>
<name>A0AAE1H7B7_9NEOP</name>
<feature type="compositionally biased region" description="Pro residues" evidence="1">
    <location>
        <begin position="21"/>
        <end position="32"/>
    </location>
</feature>
<dbReference type="Proteomes" id="UP001219518">
    <property type="component" value="Unassembled WGS sequence"/>
</dbReference>
<organism evidence="2 3">
    <name type="scientific">Frankliniella fusca</name>
    <dbReference type="NCBI Taxonomy" id="407009"/>
    <lineage>
        <taxon>Eukaryota</taxon>
        <taxon>Metazoa</taxon>
        <taxon>Ecdysozoa</taxon>
        <taxon>Arthropoda</taxon>
        <taxon>Hexapoda</taxon>
        <taxon>Insecta</taxon>
        <taxon>Pterygota</taxon>
        <taxon>Neoptera</taxon>
        <taxon>Paraneoptera</taxon>
        <taxon>Thysanoptera</taxon>
        <taxon>Terebrantia</taxon>
        <taxon>Thripoidea</taxon>
        <taxon>Thripidae</taxon>
        <taxon>Frankliniella</taxon>
    </lineage>
</organism>
<reference evidence="2" key="1">
    <citation type="submission" date="2021-07" db="EMBL/GenBank/DDBJ databases">
        <authorList>
            <person name="Catto M.A."/>
            <person name="Jacobson A."/>
            <person name="Kennedy G."/>
            <person name="Labadie P."/>
            <person name="Hunt B.G."/>
            <person name="Srinivasan R."/>
        </authorList>
    </citation>
    <scope>NUCLEOTIDE SEQUENCE</scope>
    <source>
        <strain evidence="2">PL_HMW_Pooled</strain>
        <tissue evidence="2">Head</tissue>
    </source>
</reference>
<feature type="compositionally biased region" description="Basic residues" evidence="1">
    <location>
        <begin position="1"/>
        <end position="20"/>
    </location>
</feature>
<evidence type="ECO:0000256" key="1">
    <source>
        <dbReference type="SAM" id="MobiDB-lite"/>
    </source>
</evidence>
<comment type="caution">
    <text evidence="2">The sequence shown here is derived from an EMBL/GenBank/DDBJ whole genome shotgun (WGS) entry which is preliminary data.</text>
</comment>
<dbReference type="AlphaFoldDB" id="A0AAE1H7B7"/>
<feature type="region of interest" description="Disordered" evidence="1">
    <location>
        <begin position="1"/>
        <end position="39"/>
    </location>
</feature>
<sequence>MGRAQRNKRRQRQGPYRHRPPPQQPPHLPQPGWPEGNWIWVPAPVLHPPAPQQMGPVGPRCRPGAPLPGHLQVRQVRMLGPPAMQPVIRLAGSRGPLGAPVPGRPRHSVPMSKSCDAGGGAADPPTLPAARASCRPQGSTCVRTLAGAAWTAVLPTRSAADGSRASP</sequence>
<dbReference type="EMBL" id="JAHWGI010000491">
    <property type="protein sequence ID" value="KAK3916105.1"/>
    <property type="molecule type" value="Genomic_DNA"/>
</dbReference>
<keyword evidence="3" id="KW-1185">Reference proteome</keyword>
<proteinExistence type="predicted"/>
<reference evidence="2" key="2">
    <citation type="journal article" date="2023" name="BMC Genomics">
        <title>Pest status, molecular evolution, and epigenetic factors derived from the genome assembly of Frankliniella fusca, a thysanopteran phytovirus vector.</title>
        <authorList>
            <person name="Catto M.A."/>
            <person name="Labadie P.E."/>
            <person name="Jacobson A.L."/>
            <person name="Kennedy G.G."/>
            <person name="Srinivasan R."/>
            <person name="Hunt B.G."/>
        </authorList>
    </citation>
    <scope>NUCLEOTIDE SEQUENCE</scope>
    <source>
        <strain evidence="2">PL_HMW_Pooled</strain>
    </source>
</reference>
<protein>
    <submittedName>
        <fullName evidence="2">Uncharacterized protein</fullName>
    </submittedName>
</protein>